<protein>
    <submittedName>
        <fullName evidence="2">Uncharacterized protein</fullName>
    </submittedName>
</protein>
<name>A0A4Y9FG75_9DEIN</name>
<evidence type="ECO:0000313" key="3">
    <source>
        <dbReference type="Proteomes" id="UP000297668"/>
    </source>
</evidence>
<reference evidence="2 3" key="1">
    <citation type="submission" date="2019-03" db="EMBL/GenBank/DDBJ databases">
        <title>Thermus tengchongensis species for the arsenic transformation mechanism.</title>
        <authorList>
            <person name="Yuan G.C."/>
        </authorList>
    </citation>
    <scope>NUCLEOTIDE SEQUENCE [LARGE SCALE GENOMIC DNA]</scope>
    <source>
        <strain evidence="2 3">15W</strain>
    </source>
</reference>
<accession>A0A4Y9FG75</accession>
<gene>
    <name evidence="2" type="ORF">E0687_02120</name>
</gene>
<sequence>MGAQMSRWLALLALLALPGALAQDWRLTRSQTLTQVGAREWRYTLSPSGKEAQELWQKLSEQYRDHLRAGYRVDLGAWRLYFLGGRLRVEPHCPAVNPACFTFGALPVSKERQDRFLLELSQLLHQALTQAQTTGGVVLLARLFRLEVPRGANPPYSASPSGWRP</sequence>
<dbReference type="Proteomes" id="UP000297668">
    <property type="component" value="Unassembled WGS sequence"/>
</dbReference>
<dbReference type="AlphaFoldDB" id="A0A4Y9FG75"/>
<comment type="caution">
    <text evidence="2">The sequence shown here is derived from an EMBL/GenBank/DDBJ whole genome shotgun (WGS) entry which is preliminary data.</text>
</comment>
<dbReference type="EMBL" id="SJZF01000002">
    <property type="protein sequence ID" value="TFU27553.1"/>
    <property type="molecule type" value="Genomic_DNA"/>
</dbReference>
<organism evidence="2 3">
    <name type="scientific">Thermus tengchongensis</name>
    <dbReference type="NCBI Taxonomy" id="1214928"/>
    <lineage>
        <taxon>Bacteria</taxon>
        <taxon>Thermotogati</taxon>
        <taxon>Deinococcota</taxon>
        <taxon>Deinococci</taxon>
        <taxon>Thermales</taxon>
        <taxon>Thermaceae</taxon>
        <taxon>Thermus</taxon>
    </lineage>
</organism>
<evidence type="ECO:0000256" key="1">
    <source>
        <dbReference type="SAM" id="SignalP"/>
    </source>
</evidence>
<evidence type="ECO:0000313" key="2">
    <source>
        <dbReference type="EMBL" id="TFU27553.1"/>
    </source>
</evidence>
<feature type="signal peptide" evidence="1">
    <location>
        <begin position="1"/>
        <end position="22"/>
    </location>
</feature>
<keyword evidence="1" id="KW-0732">Signal</keyword>
<dbReference type="RefSeq" id="WP_135259528.1">
    <property type="nucleotide sequence ID" value="NZ_JAKEDU010000001.1"/>
</dbReference>
<proteinExistence type="predicted"/>
<feature type="chain" id="PRO_5021361028" evidence="1">
    <location>
        <begin position="23"/>
        <end position="165"/>
    </location>
</feature>